<sequence>MSGRGRSVLYIRSRPLRRSWPVSPSQVSPRHFCLTRDGCELGRGSWVRASSKAQPTAAPCFVPRKACRLTLTHVPPATPTLLLVVVAVVMMG</sequence>
<dbReference type="Proteomes" id="UP000324222">
    <property type="component" value="Unassembled WGS sequence"/>
</dbReference>
<comment type="caution">
    <text evidence="1">The sequence shown here is derived from an EMBL/GenBank/DDBJ whole genome shotgun (WGS) entry which is preliminary data.</text>
</comment>
<protein>
    <submittedName>
        <fullName evidence="1">Uncharacterized protein</fullName>
    </submittedName>
</protein>
<name>A0A5B7HL54_PORTR</name>
<accession>A0A5B7HL54</accession>
<organism evidence="1 2">
    <name type="scientific">Portunus trituberculatus</name>
    <name type="common">Swimming crab</name>
    <name type="synonym">Neptunus trituberculatus</name>
    <dbReference type="NCBI Taxonomy" id="210409"/>
    <lineage>
        <taxon>Eukaryota</taxon>
        <taxon>Metazoa</taxon>
        <taxon>Ecdysozoa</taxon>
        <taxon>Arthropoda</taxon>
        <taxon>Crustacea</taxon>
        <taxon>Multicrustacea</taxon>
        <taxon>Malacostraca</taxon>
        <taxon>Eumalacostraca</taxon>
        <taxon>Eucarida</taxon>
        <taxon>Decapoda</taxon>
        <taxon>Pleocyemata</taxon>
        <taxon>Brachyura</taxon>
        <taxon>Eubrachyura</taxon>
        <taxon>Portunoidea</taxon>
        <taxon>Portunidae</taxon>
        <taxon>Portuninae</taxon>
        <taxon>Portunus</taxon>
    </lineage>
</organism>
<keyword evidence="2" id="KW-1185">Reference proteome</keyword>
<gene>
    <name evidence="1" type="ORF">E2C01_064921</name>
</gene>
<evidence type="ECO:0000313" key="2">
    <source>
        <dbReference type="Proteomes" id="UP000324222"/>
    </source>
</evidence>
<proteinExistence type="predicted"/>
<dbReference type="AlphaFoldDB" id="A0A5B7HL54"/>
<dbReference type="EMBL" id="VSRR010031516">
    <property type="protein sequence ID" value="MPC70666.1"/>
    <property type="molecule type" value="Genomic_DNA"/>
</dbReference>
<evidence type="ECO:0000313" key="1">
    <source>
        <dbReference type="EMBL" id="MPC70666.1"/>
    </source>
</evidence>
<reference evidence="1 2" key="1">
    <citation type="submission" date="2019-05" db="EMBL/GenBank/DDBJ databases">
        <title>Another draft genome of Portunus trituberculatus and its Hox gene families provides insights of decapod evolution.</title>
        <authorList>
            <person name="Jeong J.-H."/>
            <person name="Song I."/>
            <person name="Kim S."/>
            <person name="Choi T."/>
            <person name="Kim D."/>
            <person name="Ryu S."/>
            <person name="Kim W."/>
        </authorList>
    </citation>
    <scope>NUCLEOTIDE SEQUENCE [LARGE SCALE GENOMIC DNA]</scope>
    <source>
        <tissue evidence="1">Muscle</tissue>
    </source>
</reference>